<keyword evidence="18" id="KW-1185">Reference proteome</keyword>
<name>A0A0P0CPZ2_9BACT</name>
<dbReference type="Pfam" id="PF03717">
    <property type="entry name" value="PBP_dimer"/>
    <property type="match status" value="1"/>
</dbReference>
<dbReference type="GO" id="GO:0005886">
    <property type="term" value="C:plasma membrane"/>
    <property type="evidence" value="ECO:0007669"/>
    <property type="project" value="UniProtKB-SubCell"/>
</dbReference>
<keyword evidence="10" id="KW-0573">Peptidoglycan synthesis</keyword>
<evidence type="ECO:0000256" key="6">
    <source>
        <dbReference type="ARBA" id="ARBA00022670"/>
    </source>
</evidence>
<evidence type="ECO:0000256" key="13">
    <source>
        <dbReference type="ARBA" id="ARBA00023316"/>
    </source>
</evidence>
<evidence type="ECO:0000256" key="1">
    <source>
        <dbReference type="ARBA" id="ARBA00004167"/>
    </source>
</evidence>
<feature type="domain" description="Penicillin-binding protein transpeptidase" evidence="15">
    <location>
        <begin position="255"/>
        <end position="574"/>
    </location>
</feature>
<evidence type="ECO:0000256" key="3">
    <source>
        <dbReference type="ARBA" id="ARBA00022475"/>
    </source>
</evidence>
<keyword evidence="5" id="KW-0121">Carboxypeptidase</keyword>
<keyword evidence="17" id="KW-0808">Transferase</keyword>
<evidence type="ECO:0000256" key="9">
    <source>
        <dbReference type="ARBA" id="ARBA00022960"/>
    </source>
</evidence>
<dbReference type="InterPro" id="IPR050515">
    <property type="entry name" value="Beta-lactam/transpept"/>
</dbReference>
<dbReference type="GO" id="GO:0008360">
    <property type="term" value="P:regulation of cell shape"/>
    <property type="evidence" value="ECO:0007669"/>
    <property type="project" value="UniProtKB-KW"/>
</dbReference>
<dbReference type="GO" id="GO:0008658">
    <property type="term" value="F:penicillin binding"/>
    <property type="evidence" value="ECO:0007669"/>
    <property type="project" value="InterPro"/>
</dbReference>
<dbReference type="InterPro" id="IPR036138">
    <property type="entry name" value="PBP_dimer_sf"/>
</dbReference>
<keyword evidence="4" id="KW-0997">Cell inner membrane</keyword>
<dbReference type="Gene3D" id="3.90.1310.10">
    <property type="entry name" value="Penicillin-binding protein 2a (Domain 2)"/>
    <property type="match status" value="1"/>
</dbReference>
<evidence type="ECO:0000256" key="8">
    <source>
        <dbReference type="ARBA" id="ARBA00022801"/>
    </source>
</evidence>
<dbReference type="Pfam" id="PF00905">
    <property type="entry name" value="Transpeptidase"/>
    <property type="match status" value="1"/>
</dbReference>
<evidence type="ECO:0000259" key="16">
    <source>
        <dbReference type="Pfam" id="PF03717"/>
    </source>
</evidence>
<sequence>MKYLEGRKYVIQAIFIAIGAVYLIKLFYIQVLDDSYKTAAESNAMRRVVQYPFRGLVYDRNGVLLVENTPVYDLMVVPKEARAIDTLEFCRLVGLTLLEYREKITAAKKYSYVKPSPFLQRLSNTEFAAIQDNLVDFPGFYINARTVRSYPHSSLAHALGYIGEISPRQLEDSTYHGYRQGDYLGISGIEREYEKYLMGKRGVKYTMVNVRGIEKGSFKNGAYDTLSEAGQNLVTTIDLKLQEYGEKLMSGGKVGSMVAIEPSTGEILALVSAPYFDPSLLTGKELGNNYMKLLRDPAKPLFNRPLMATYPPGSIFKLAQALIAMQEGVLTPETGYPCNWSLVKCSHRHPYPANLNIAIENSCNPYFYQVFRSVVNRGKYRNVYEDVRQGLDNWNKHIKTFGFASSLDIDLPGEKKGLMPSAKFYDRIYKRDGWKYPTIYSVSIGQGETGVTPLQMANFAATIANRGYYYKPHIVRSVGEKGKPLPEYLVKNYTSVDPMYFPPVIDGMQMVVEKGTGRNASLKHIGVVLCGKTGTVQNPHGKDHSVFIAFAPKDDPKIAIAVYVENAGSGANAGAPMASLMIEKYLTGTIKTKYRQRWEADMINGGFYKWGD</sequence>
<dbReference type="GO" id="GO:0071972">
    <property type="term" value="F:peptidoglycan L,D-transpeptidase activity"/>
    <property type="evidence" value="ECO:0007669"/>
    <property type="project" value="TreeGrafter"/>
</dbReference>
<dbReference type="PANTHER" id="PTHR30627:SF2">
    <property type="entry name" value="PEPTIDOGLYCAN D,D-TRANSPEPTIDASE MRDA"/>
    <property type="match status" value="1"/>
</dbReference>
<dbReference type="InterPro" id="IPR001460">
    <property type="entry name" value="PCN-bd_Tpept"/>
</dbReference>
<dbReference type="RefSeq" id="WP_062542774.1">
    <property type="nucleotide sequence ID" value="NZ_CP012643.1"/>
</dbReference>
<dbReference type="InterPro" id="IPR005311">
    <property type="entry name" value="PBP_dimer"/>
</dbReference>
<evidence type="ECO:0000313" key="18">
    <source>
        <dbReference type="Proteomes" id="UP000061382"/>
    </source>
</evidence>
<evidence type="ECO:0000256" key="7">
    <source>
        <dbReference type="ARBA" id="ARBA00022692"/>
    </source>
</evidence>
<dbReference type="GO" id="GO:0016740">
    <property type="term" value="F:transferase activity"/>
    <property type="evidence" value="ECO:0007669"/>
    <property type="project" value="UniProtKB-KW"/>
</dbReference>
<keyword evidence="11 14" id="KW-1133">Transmembrane helix</keyword>
<evidence type="ECO:0000256" key="12">
    <source>
        <dbReference type="ARBA" id="ARBA00023136"/>
    </source>
</evidence>
<organism evidence="17 18">
    <name type="scientific">Rufibacter tibetensis</name>
    <dbReference type="NCBI Taxonomy" id="512763"/>
    <lineage>
        <taxon>Bacteria</taxon>
        <taxon>Pseudomonadati</taxon>
        <taxon>Bacteroidota</taxon>
        <taxon>Cytophagia</taxon>
        <taxon>Cytophagales</taxon>
        <taxon>Hymenobacteraceae</taxon>
        <taxon>Rufibacter</taxon>
    </lineage>
</organism>
<keyword evidence="6" id="KW-0645">Protease</keyword>
<dbReference type="InterPro" id="IPR017790">
    <property type="entry name" value="Penicillin-binding_protein_2"/>
</dbReference>
<evidence type="ECO:0000256" key="10">
    <source>
        <dbReference type="ARBA" id="ARBA00022984"/>
    </source>
</evidence>
<dbReference type="GO" id="GO:0009252">
    <property type="term" value="P:peptidoglycan biosynthetic process"/>
    <property type="evidence" value="ECO:0007669"/>
    <property type="project" value="UniProtKB-KW"/>
</dbReference>
<dbReference type="Gene3D" id="3.30.1390.30">
    <property type="entry name" value="Penicillin-binding protein 2a, domain 3"/>
    <property type="match status" value="1"/>
</dbReference>
<dbReference type="OrthoDB" id="9766847at2"/>
<protein>
    <submittedName>
        <fullName evidence="17">Peptidoglycan glycosyltransferase</fullName>
    </submittedName>
</protein>
<evidence type="ECO:0000256" key="14">
    <source>
        <dbReference type="SAM" id="Phobius"/>
    </source>
</evidence>
<keyword evidence="12 14" id="KW-0472">Membrane</keyword>
<reference evidence="17 18" key="1">
    <citation type="submission" date="2015-08" db="EMBL/GenBank/DDBJ databases">
        <title>Complete genome sequence of Rufibacter tibetensis strain 1351t, a radiation-resistant bacterium from tibet plateau.</title>
        <authorList>
            <person name="Dai J."/>
        </authorList>
    </citation>
    <scope>NUCLEOTIDE SEQUENCE [LARGE SCALE GENOMIC DNA]</scope>
    <source>
        <strain evidence="17 18">1351</strain>
    </source>
</reference>
<dbReference type="PATRIC" id="fig|512763.3.peg.1041"/>
<keyword evidence="8" id="KW-0378">Hydrolase</keyword>
<keyword evidence="13" id="KW-0961">Cell wall biogenesis/degradation</keyword>
<dbReference type="EMBL" id="CP012643">
    <property type="protein sequence ID" value="ALI98407.1"/>
    <property type="molecule type" value="Genomic_DNA"/>
</dbReference>
<dbReference type="Gene3D" id="3.40.710.10">
    <property type="entry name" value="DD-peptidase/beta-lactamase superfamily"/>
    <property type="match status" value="1"/>
</dbReference>
<dbReference type="STRING" id="512763.DC20_04705"/>
<evidence type="ECO:0000256" key="11">
    <source>
        <dbReference type="ARBA" id="ARBA00022989"/>
    </source>
</evidence>
<dbReference type="NCBIfam" id="TIGR03423">
    <property type="entry name" value="pbp2_mrdA"/>
    <property type="match status" value="1"/>
</dbReference>
<feature type="transmembrane region" description="Helical" evidence="14">
    <location>
        <begin position="9"/>
        <end position="28"/>
    </location>
</feature>
<keyword evidence="7 14" id="KW-0812">Transmembrane</keyword>
<accession>A0A0P0CPZ2</accession>
<evidence type="ECO:0000256" key="2">
    <source>
        <dbReference type="ARBA" id="ARBA00004236"/>
    </source>
</evidence>
<keyword evidence="9" id="KW-0133">Cell shape</keyword>
<comment type="subcellular location">
    <subcellularLocation>
        <location evidence="2">Cell membrane</location>
    </subcellularLocation>
    <subcellularLocation>
        <location evidence="1">Membrane</location>
        <topology evidence="1">Single-pass membrane protein</topology>
    </subcellularLocation>
</comment>
<evidence type="ECO:0000256" key="5">
    <source>
        <dbReference type="ARBA" id="ARBA00022645"/>
    </source>
</evidence>
<dbReference type="GO" id="GO:0009002">
    <property type="term" value="F:serine-type D-Ala-D-Ala carboxypeptidase activity"/>
    <property type="evidence" value="ECO:0007669"/>
    <property type="project" value="InterPro"/>
</dbReference>
<evidence type="ECO:0000313" key="17">
    <source>
        <dbReference type="EMBL" id="ALI98407.1"/>
    </source>
</evidence>
<dbReference type="SUPFAM" id="SSF56519">
    <property type="entry name" value="Penicillin binding protein dimerisation domain"/>
    <property type="match status" value="1"/>
</dbReference>
<dbReference type="SUPFAM" id="SSF56601">
    <property type="entry name" value="beta-lactamase/transpeptidase-like"/>
    <property type="match status" value="1"/>
</dbReference>
<dbReference type="Proteomes" id="UP000061382">
    <property type="component" value="Chromosome"/>
</dbReference>
<dbReference type="PANTHER" id="PTHR30627">
    <property type="entry name" value="PEPTIDOGLYCAN D,D-TRANSPEPTIDASE"/>
    <property type="match status" value="1"/>
</dbReference>
<keyword evidence="3" id="KW-1003">Cell membrane</keyword>
<dbReference type="GO" id="GO:0006508">
    <property type="term" value="P:proteolysis"/>
    <property type="evidence" value="ECO:0007669"/>
    <property type="project" value="UniProtKB-KW"/>
</dbReference>
<evidence type="ECO:0000256" key="4">
    <source>
        <dbReference type="ARBA" id="ARBA00022519"/>
    </source>
</evidence>
<gene>
    <name evidence="17" type="ORF">DC20_04705</name>
</gene>
<dbReference type="GO" id="GO:0071555">
    <property type="term" value="P:cell wall organization"/>
    <property type="evidence" value="ECO:0007669"/>
    <property type="project" value="UniProtKB-KW"/>
</dbReference>
<dbReference type="KEGG" id="rti:DC20_04705"/>
<dbReference type="AlphaFoldDB" id="A0A0P0CPZ2"/>
<feature type="domain" description="Penicillin-binding protein dimerisation" evidence="16">
    <location>
        <begin position="51"/>
        <end position="212"/>
    </location>
</feature>
<proteinExistence type="predicted"/>
<dbReference type="InterPro" id="IPR012338">
    <property type="entry name" value="Beta-lactam/transpept-like"/>
</dbReference>
<evidence type="ECO:0000259" key="15">
    <source>
        <dbReference type="Pfam" id="PF00905"/>
    </source>
</evidence>